<evidence type="ECO:0000256" key="1">
    <source>
        <dbReference type="SAM" id="MobiDB-lite"/>
    </source>
</evidence>
<feature type="compositionally biased region" description="Polar residues" evidence="1">
    <location>
        <begin position="116"/>
        <end position="134"/>
    </location>
</feature>
<feature type="region of interest" description="Disordered" evidence="1">
    <location>
        <begin position="37"/>
        <end position="185"/>
    </location>
</feature>
<dbReference type="AlphaFoldDB" id="F4RLQ4"/>
<dbReference type="GeneID" id="18922906"/>
<reference evidence="3" key="1">
    <citation type="journal article" date="2011" name="Proc. Natl. Acad. Sci. U.S.A.">
        <title>Obligate biotrophy features unraveled by the genomic analysis of rust fungi.</title>
        <authorList>
            <person name="Duplessis S."/>
            <person name="Cuomo C.A."/>
            <person name="Lin Y.-C."/>
            <person name="Aerts A."/>
            <person name="Tisserant E."/>
            <person name="Veneault-Fourrey C."/>
            <person name="Joly D.L."/>
            <person name="Hacquard S."/>
            <person name="Amselem J."/>
            <person name="Cantarel B.L."/>
            <person name="Chiu R."/>
            <person name="Coutinho P.M."/>
            <person name="Feau N."/>
            <person name="Field M."/>
            <person name="Frey P."/>
            <person name="Gelhaye E."/>
            <person name="Goldberg J."/>
            <person name="Grabherr M.G."/>
            <person name="Kodira C.D."/>
            <person name="Kohler A."/>
            <person name="Kuees U."/>
            <person name="Lindquist E.A."/>
            <person name="Lucas S.M."/>
            <person name="Mago R."/>
            <person name="Mauceli E."/>
            <person name="Morin E."/>
            <person name="Murat C."/>
            <person name="Pangilinan J.L."/>
            <person name="Park R."/>
            <person name="Pearson M."/>
            <person name="Quesneville H."/>
            <person name="Rouhier N."/>
            <person name="Sakthikumar S."/>
            <person name="Salamov A.A."/>
            <person name="Schmutz J."/>
            <person name="Selles B."/>
            <person name="Shapiro H."/>
            <person name="Tanguay P."/>
            <person name="Tuskan G.A."/>
            <person name="Henrissat B."/>
            <person name="Van de Peer Y."/>
            <person name="Rouze P."/>
            <person name="Ellis J.G."/>
            <person name="Dodds P.N."/>
            <person name="Schein J.E."/>
            <person name="Zhong S."/>
            <person name="Hamelin R.C."/>
            <person name="Grigoriev I.V."/>
            <person name="Szabo L.J."/>
            <person name="Martin F."/>
        </authorList>
    </citation>
    <scope>NUCLEOTIDE SEQUENCE [LARGE SCALE GENOMIC DNA]</scope>
    <source>
        <strain evidence="3">98AG31 / pathotype 3-4-7</strain>
    </source>
</reference>
<organism evidence="3">
    <name type="scientific">Melampsora larici-populina (strain 98AG31 / pathotype 3-4-7)</name>
    <name type="common">Poplar leaf rust fungus</name>
    <dbReference type="NCBI Taxonomy" id="747676"/>
    <lineage>
        <taxon>Eukaryota</taxon>
        <taxon>Fungi</taxon>
        <taxon>Dikarya</taxon>
        <taxon>Basidiomycota</taxon>
        <taxon>Pucciniomycotina</taxon>
        <taxon>Pucciniomycetes</taxon>
        <taxon>Pucciniales</taxon>
        <taxon>Melampsoraceae</taxon>
        <taxon>Melampsora</taxon>
    </lineage>
</organism>
<dbReference type="EMBL" id="GL883107">
    <property type="protein sequence ID" value="EGG06576.1"/>
    <property type="molecule type" value="Genomic_DNA"/>
</dbReference>
<feature type="region of interest" description="Disordered" evidence="1">
    <location>
        <begin position="271"/>
        <end position="293"/>
    </location>
</feature>
<dbReference type="VEuPathDB" id="FungiDB:MELLADRAFT_106504"/>
<evidence type="ECO:0000313" key="2">
    <source>
        <dbReference type="EMBL" id="EGG06576.1"/>
    </source>
</evidence>
<dbReference type="RefSeq" id="XP_007410016.1">
    <property type="nucleotide sequence ID" value="XM_007409954.1"/>
</dbReference>
<dbReference type="HOGENOM" id="CLU_950209_0_0_1"/>
<protein>
    <submittedName>
        <fullName evidence="2">Uncharacterized protein</fullName>
    </submittedName>
</protein>
<dbReference type="Proteomes" id="UP000001072">
    <property type="component" value="Unassembled WGS sequence"/>
</dbReference>
<feature type="compositionally biased region" description="Basic and acidic residues" evidence="1">
    <location>
        <begin position="77"/>
        <end position="87"/>
    </location>
</feature>
<accession>F4RLQ4</accession>
<keyword evidence="3" id="KW-1185">Reference proteome</keyword>
<sequence>MFAGDTESIYSFDNSYPLKAATEPWTTFREREFGWSGNVSGIRAGKDDDAIAQNLKFERPPQNSRGPGSQVSSLGFNDEKDQWEYVKLRKNRSTGENGKALGSRNRRPTPSERIDSNIQSNLRDSASGFKSTQPIHHEDDCQGKKSQPFRSRSCHGARRKSENNEKGSRSTKLDIPHNSNSKRKSWLSDTDEDLYDMSRNVEDLELSTHFITNCNRRQTTGVRDSSPGVGRIFKHLSRRLTMDDKSKRRKAPMPSEGGMYLSHQMVGASSPYPVRPPLPGFDRLSLETSHDLR</sequence>
<dbReference type="InParanoid" id="F4RLQ4"/>
<proteinExistence type="predicted"/>
<dbReference type="KEGG" id="mlr:MELLADRAFT_106504"/>
<gene>
    <name evidence="2" type="ORF">MELLADRAFT_106504</name>
</gene>
<name>F4RLQ4_MELLP</name>
<evidence type="ECO:0000313" key="3">
    <source>
        <dbReference type="Proteomes" id="UP000001072"/>
    </source>
</evidence>
<feature type="region of interest" description="Disordered" evidence="1">
    <location>
        <begin position="242"/>
        <end position="261"/>
    </location>
</feature>
<dbReference type="OrthoDB" id="2501650at2759"/>
<feature type="compositionally biased region" description="Polar residues" evidence="1">
    <location>
        <begin position="61"/>
        <end position="75"/>
    </location>
</feature>
<feature type="compositionally biased region" description="Basic and acidic residues" evidence="1">
    <location>
        <begin position="159"/>
        <end position="175"/>
    </location>
</feature>
<feature type="compositionally biased region" description="Basic and acidic residues" evidence="1">
    <location>
        <begin position="284"/>
        <end position="293"/>
    </location>
</feature>